<comment type="similarity">
    <text evidence="7">Belongs to the binding-protein-dependent transport system permease family.</text>
</comment>
<sequence>MAVFIVRRLIISVFTLLAASYLVYVGTALSGDPLQDLYGIQDEGDAQTQMDARRRAMNLDVPVFLRYFLWLGDLLQGDLGQNKFGQSVSGILGPAIWATLQLVIAATVLAIILGVMIGIISALRQYSGFDYTLTFAAFLFYSLPVFWVAVMLKQFGAIEFNDWLREPRIPLPIIVLVALLAGLAWMAIIGGNRERRVSTFAIAAVATGGLLWALSETGWFEDPGLGFVAIVVLALSAALGSTLLIIGFRYRPPVIATLSTAAVGCVFYLFSEPVLEDPSWPVILLLAVIAVGVGLGIGYVVGGLQRRQAMAASALTAFLTGGVIFVDYMLQAYSGYYDIVRGRPVSTIGAATPNFEGSFWESSLDTAGHLILPTLALLLISFAVYTRYTRASMLEVMNQDYVRTARSKGLTERTVVTKHAFRNALIPVTTLMAFDFGAVIGGAVITEGVFGWKGMGQMFIDGLREVDPPPVMAFFLVAGGSVVVFNMLADIAYGYLDPRIRVS</sequence>
<feature type="transmembrane region" description="Helical" evidence="7">
    <location>
        <begin position="227"/>
        <end position="246"/>
    </location>
</feature>
<evidence type="ECO:0000256" key="7">
    <source>
        <dbReference type="RuleBase" id="RU363032"/>
    </source>
</evidence>
<accession>A0A329QS54</accession>
<dbReference type="InterPro" id="IPR035906">
    <property type="entry name" value="MetI-like_sf"/>
</dbReference>
<name>A0A329QS54_9ACTN</name>
<evidence type="ECO:0000313" key="10">
    <source>
        <dbReference type="Proteomes" id="UP000250462"/>
    </source>
</evidence>
<dbReference type="EMBL" id="QMIG01000007">
    <property type="protein sequence ID" value="RAW14871.1"/>
    <property type="molecule type" value="Genomic_DNA"/>
</dbReference>
<dbReference type="Proteomes" id="UP000250462">
    <property type="component" value="Unassembled WGS sequence"/>
</dbReference>
<feature type="transmembrane region" description="Helical" evidence="7">
    <location>
        <begin position="95"/>
        <end position="119"/>
    </location>
</feature>
<keyword evidence="4 7" id="KW-0812">Transmembrane</keyword>
<dbReference type="RefSeq" id="WP_112258231.1">
    <property type="nucleotide sequence ID" value="NZ_QMIG01000007.1"/>
</dbReference>
<keyword evidence="10" id="KW-1185">Reference proteome</keyword>
<dbReference type="AlphaFoldDB" id="A0A329QS54"/>
<keyword evidence="3" id="KW-1003">Cell membrane</keyword>
<evidence type="ECO:0000256" key="5">
    <source>
        <dbReference type="ARBA" id="ARBA00022989"/>
    </source>
</evidence>
<dbReference type="PRINTS" id="PR00173">
    <property type="entry name" value="EDTRNSPORT"/>
</dbReference>
<keyword evidence="2 7" id="KW-0813">Transport</keyword>
<dbReference type="Gene3D" id="1.10.3720.10">
    <property type="entry name" value="MetI-like"/>
    <property type="match status" value="2"/>
</dbReference>
<evidence type="ECO:0000256" key="6">
    <source>
        <dbReference type="ARBA" id="ARBA00023136"/>
    </source>
</evidence>
<dbReference type="OrthoDB" id="147688at2"/>
<dbReference type="PANTHER" id="PTHR43163:SF9">
    <property type="entry name" value="ABC TRANSPORTER PERMEASE PROTEIN"/>
    <property type="match status" value="1"/>
</dbReference>
<feature type="transmembrane region" description="Helical" evidence="7">
    <location>
        <begin position="9"/>
        <end position="29"/>
    </location>
</feature>
<feature type="transmembrane region" description="Helical" evidence="7">
    <location>
        <begin position="197"/>
        <end position="215"/>
    </location>
</feature>
<dbReference type="SUPFAM" id="SSF161098">
    <property type="entry name" value="MetI-like"/>
    <property type="match status" value="1"/>
</dbReference>
<reference evidence="9 10" key="1">
    <citation type="submission" date="2018-06" db="EMBL/GenBank/DDBJ databases">
        <title>Phytoactinopolyspora halophila sp. nov., a novel halophilic actinomycete isolated from a saline soil in China.</title>
        <authorList>
            <person name="Tang S.-K."/>
        </authorList>
    </citation>
    <scope>NUCLEOTIDE SEQUENCE [LARGE SCALE GENOMIC DNA]</scope>
    <source>
        <strain evidence="9 10">YIM 96934</strain>
    </source>
</reference>
<feature type="domain" description="ABC transmembrane type-1" evidence="8">
    <location>
        <begin position="96"/>
        <end position="489"/>
    </location>
</feature>
<dbReference type="GO" id="GO:0055085">
    <property type="term" value="P:transmembrane transport"/>
    <property type="evidence" value="ECO:0007669"/>
    <property type="project" value="InterPro"/>
</dbReference>
<evidence type="ECO:0000256" key="1">
    <source>
        <dbReference type="ARBA" id="ARBA00004651"/>
    </source>
</evidence>
<dbReference type="Pfam" id="PF00528">
    <property type="entry name" value="BPD_transp_1"/>
    <property type="match status" value="1"/>
</dbReference>
<organism evidence="9 10">
    <name type="scientific">Phytoactinopolyspora halophila</name>
    <dbReference type="NCBI Taxonomy" id="1981511"/>
    <lineage>
        <taxon>Bacteria</taxon>
        <taxon>Bacillati</taxon>
        <taxon>Actinomycetota</taxon>
        <taxon>Actinomycetes</taxon>
        <taxon>Jiangellales</taxon>
        <taxon>Jiangellaceae</taxon>
        <taxon>Phytoactinopolyspora</taxon>
    </lineage>
</organism>
<comment type="caution">
    <text evidence="9">The sequence shown here is derived from an EMBL/GenBank/DDBJ whole genome shotgun (WGS) entry which is preliminary data.</text>
</comment>
<evidence type="ECO:0000256" key="4">
    <source>
        <dbReference type="ARBA" id="ARBA00022692"/>
    </source>
</evidence>
<feature type="transmembrane region" description="Helical" evidence="7">
    <location>
        <begin position="169"/>
        <end position="190"/>
    </location>
</feature>
<feature type="transmembrane region" description="Helical" evidence="7">
    <location>
        <begin position="367"/>
        <end position="385"/>
    </location>
</feature>
<dbReference type="PANTHER" id="PTHR43163">
    <property type="entry name" value="DIPEPTIDE TRANSPORT SYSTEM PERMEASE PROTEIN DPPB-RELATED"/>
    <property type="match status" value="1"/>
</dbReference>
<gene>
    <name evidence="9" type="ORF">DPM12_10330</name>
</gene>
<dbReference type="InterPro" id="IPR000515">
    <property type="entry name" value="MetI-like"/>
</dbReference>
<keyword evidence="6 7" id="KW-0472">Membrane</keyword>
<comment type="subcellular location">
    <subcellularLocation>
        <location evidence="1 7">Cell membrane</location>
        <topology evidence="1 7">Multi-pass membrane protein</topology>
    </subcellularLocation>
</comment>
<feature type="transmembrane region" description="Helical" evidence="7">
    <location>
        <begin position="282"/>
        <end position="302"/>
    </location>
</feature>
<feature type="transmembrane region" description="Helical" evidence="7">
    <location>
        <begin position="131"/>
        <end position="149"/>
    </location>
</feature>
<evidence type="ECO:0000313" key="9">
    <source>
        <dbReference type="EMBL" id="RAW14871.1"/>
    </source>
</evidence>
<dbReference type="CDD" id="cd06261">
    <property type="entry name" value="TM_PBP2"/>
    <property type="match status" value="2"/>
</dbReference>
<feature type="transmembrane region" description="Helical" evidence="7">
    <location>
        <begin position="253"/>
        <end position="270"/>
    </location>
</feature>
<feature type="transmembrane region" description="Helical" evidence="7">
    <location>
        <begin position="428"/>
        <end position="452"/>
    </location>
</feature>
<dbReference type="PROSITE" id="PS50928">
    <property type="entry name" value="ABC_TM1"/>
    <property type="match status" value="1"/>
</dbReference>
<dbReference type="GO" id="GO:0005886">
    <property type="term" value="C:plasma membrane"/>
    <property type="evidence" value="ECO:0007669"/>
    <property type="project" value="UniProtKB-SubCell"/>
</dbReference>
<evidence type="ECO:0000256" key="2">
    <source>
        <dbReference type="ARBA" id="ARBA00022448"/>
    </source>
</evidence>
<feature type="transmembrane region" description="Helical" evidence="7">
    <location>
        <begin position="472"/>
        <end position="496"/>
    </location>
</feature>
<protein>
    <submittedName>
        <fullName evidence="9">ABC transporter permease</fullName>
    </submittedName>
</protein>
<evidence type="ECO:0000256" key="3">
    <source>
        <dbReference type="ARBA" id="ARBA00022475"/>
    </source>
</evidence>
<keyword evidence="5 7" id="KW-1133">Transmembrane helix</keyword>
<evidence type="ECO:0000259" key="8">
    <source>
        <dbReference type="PROSITE" id="PS50928"/>
    </source>
</evidence>
<feature type="transmembrane region" description="Helical" evidence="7">
    <location>
        <begin position="309"/>
        <end position="330"/>
    </location>
</feature>
<proteinExistence type="inferred from homology"/>